<accession>A0ABU4F3N3</accession>
<evidence type="ECO:0000313" key="3">
    <source>
        <dbReference type="EMBL" id="MDV7215209.1"/>
    </source>
</evidence>
<dbReference type="SUPFAM" id="SSF48452">
    <property type="entry name" value="TPR-like"/>
    <property type="match status" value="2"/>
</dbReference>
<keyword evidence="4" id="KW-1185">Reference proteome</keyword>
<dbReference type="InterPro" id="IPR027417">
    <property type="entry name" value="P-loop_NTPase"/>
</dbReference>
<comment type="caution">
    <text evidence="3">The sequence shown here is derived from an EMBL/GenBank/DDBJ whole genome shotgun (WGS) entry which is preliminary data.</text>
</comment>
<protein>
    <submittedName>
        <fullName evidence="3">FxSxx-COOH system tetratricopeptide repeat protein</fullName>
    </submittedName>
</protein>
<evidence type="ECO:0000313" key="4">
    <source>
        <dbReference type="Proteomes" id="UP001187346"/>
    </source>
</evidence>
<dbReference type="RefSeq" id="WP_317770149.1">
    <property type="nucleotide sequence ID" value="NZ_JAWMAJ010000010.1"/>
</dbReference>
<reference evidence="3 4" key="1">
    <citation type="submission" date="2023-10" db="EMBL/GenBank/DDBJ databases">
        <title>Characterization of rhizosphere-enriched actinobacteria from wheat plants lab-grown on chernevaya soil.</title>
        <authorList>
            <person name="Tikhonova E.N."/>
            <person name="Konopkin A."/>
            <person name="Kravchenko I.K."/>
        </authorList>
    </citation>
    <scope>NUCLEOTIDE SEQUENCE [LARGE SCALE GENOMIC DNA]</scope>
    <source>
        <strain evidence="3 4">RR29</strain>
    </source>
</reference>
<keyword evidence="1" id="KW-0472">Membrane</keyword>
<dbReference type="NCBIfam" id="NF040586">
    <property type="entry name" value="FxSxx_TPR"/>
    <property type="match status" value="1"/>
</dbReference>
<name>A0ABU4F3N3_9ACTN</name>
<organism evidence="3 4">
    <name type="scientific">Streptomyces prunicolor</name>
    <dbReference type="NCBI Taxonomy" id="67348"/>
    <lineage>
        <taxon>Bacteria</taxon>
        <taxon>Bacillati</taxon>
        <taxon>Actinomycetota</taxon>
        <taxon>Actinomycetes</taxon>
        <taxon>Kitasatosporales</taxon>
        <taxon>Streptomycetaceae</taxon>
        <taxon>Streptomyces</taxon>
    </lineage>
</organism>
<dbReference type="Pfam" id="PF13424">
    <property type="entry name" value="TPR_12"/>
    <property type="match status" value="1"/>
</dbReference>
<keyword evidence="1" id="KW-1133">Transmembrane helix</keyword>
<gene>
    <name evidence="3" type="primary">fxsT</name>
    <name evidence="3" type="ORF">R5A26_04515</name>
</gene>
<dbReference type="SMART" id="SM00028">
    <property type="entry name" value="TPR"/>
    <property type="match status" value="4"/>
</dbReference>
<sequence>MWRTLSSAVAGLLVLFVGSLAFNAASGQSRWPGPLDFVRVHPWVVLLVLIPLALIGFWQVPRRDGAQEPLAPATYRLPPRNTNFTGRDATLREMRQRLTSVNDVAMLVEHGMGGVGKTQLAVEYAYRHLSKYRFVAFVDAENPDLVASQFVSLAGELGMTEVSSGQVIPRVYGKLVDRRPWLMIFDNAEKPGTLTHALPSGAPASNGHVIVTTRVSGWSGRAGTIDLDVFTRRESVELLVRRVRGMAEVVADLTAEQLGDLPLALEQAAGYMGYNNTTPEEYLTLLTSRLEDMIAQGELTDRPTVVVATLWRLGVRRLETDQPQAVRLLELCALLAPEPIPLDLFTGSPETLNGVATDPLAWDTTVGALAGMGLVRRGTGSLLLHRLVQAATRASMSPQAHTDARVHLSRALLAAVPHDIHGDPDAKPRWQKLLPHVIAVTKDDPPAECAVETAVLLRLASTYLIQLGDCPLALPLCERALAIDESLDDRDAEIGFDLITLSQIHRDLGATERARPLAERALRLHESSLPADSPAIATDLATLARLHSLLGDPEAARPLAERALQIDEAAYGPDDPYVSFDLIALANVHVDLGDHATAEPLISRSLRIREANYAPDHLYIGYVLLFKAKVLHALNDPNAGDFAGRGAQILQTRLGRAHPKTEDAFALVDRLR</sequence>
<dbReference type="PANTHER" id="PTHR35205:SF1">
    <property type="entry name" value="ZU5 DOMAIN-CONTAINING PROTEIN"/>
    <property type="match status" value="1"/>
</dbReference>
<dbReference type="InterPro" id="IPR019734">
    <property type="entry name" value="TPR_rpt"/>
</dbReference>
<evidence type="ECO:0000259" key="2">
    <source>
        <dbReference type="Pfam" id="PF25000"/>
    </source>
</evidence>
<proteinExistence type="predicted"/>
<feature type="transmembrane region" description="Helical" evidence="1">
    <location>
        <begin position="40"/>
        <end position="60"/>
    </location>
</feature>
<dbReference type="InterPro" id="IPR011990">
    <property type="entry name" value="TPR-like_helical_dom_sf"/>
</dbReference>
<dbReference type="SUPFAM" id="SSF52540">
    <property type="entry name" value="P-loop containing nucleoside triphosphate hydrolases"/>
    <property type="match status" value="1"/>
</dbReference>
<dbReference type="PANTHER" id="PTHR35205">
    <property type="entry name" value="NB-ARC AND TPR DOMAIN PROTEIN"/>
    <property type="match status" value="1"/>
</dbReference>
<dbReference type="Pfam" id="PF25000">
    <property type="entry name" value="DUF7779"/>
    <property type="match status" value="1"/>
</dbReference>
<evidence type="ECO:0000256" key="1">
    <source>
        <dbReference type="SAM" id="Phobius"/>
    </source>
</evidence>
<dbReference type="Gene3D" id="3.40.50.300">
    <property type="entry name" value="P-loop containing nucleotide triphosphate hydrolases"/>
    <property type="match status" value="1"/>
</dbReference>
<dbReference type="Gene3D" id="1.25.40.10">
    <property type="entry name" value="Tetratricopeptide repeat domain"/>
    <property type="match status" value="1"/>
</dbReference>
<dbReference type="InterPro" id="IPR056681">
    <property type="entry name" value="DUF7779"/>
</dbReference>
<keyword evidence="1" id="KW-0812">Transmembrane</keyword>
<dbReference type="EMBL" id="JAWMAJ010000010">
    <property type="protein sequence ID" value="MDV7215209.1"/>
    <property type="molecule type" value="Genomic_DNA"/>
</dbReference>
<feature type="domain" description="DUF7779" evidence="2">
    <location>
        <begin position="318"/>
        <end position="399"/>
    </location>
</feature>
<dbReference type="Proteomes" id="UP001187346">
    <property type="component" value="Unassembled WGS sequence"/>
</dbReference>